<evidence type="ECO:0000313" key="2">
    <source>
        <dbReference type="EMBL" id="MTV53039.1"/>
    </source>
</evidence>
<feature type="transmembrane region" description="Helical" evidence="1">
    <location>
        <begin position="43"/>
        <end position="61"/>
    </location>
</feature>
<feature type="transmembrane region" description="Helical" evidence="1">
    <location>
        <begin position="107"/>
        <end position="124"/>
    </location>
</feature>
<feature type="transmembrane region" description="Helical" evidence="1">
    <location>
        <begin position="67"/>
        <end position="87"/>
    </location>
</feature>
<name>A0A6I3SVL5_9BURK</name>
<comment type="caution">
    <text evidence="2">The sequence shown here is derived from an EMBL/GenBank/DDBJ whole genome shotgun (WGS) entry which is preliminary data.</text>
</comment>
<dbReference type="RefSeq" id="WP_155470361.1">
    <property type="nucleotide sequence ID" value="NZ_BMKG01000013.1"/>
</dbReference>
<feature type="transmembrane region" description="Helical" evidence="1">
    <location>
        <begin position="136"/>
        <end position="155"/>
    </location>
</feature>
<protein>
    <submittedName>
        <fullName evidence="2">Uncharacterized protein</fullName>
    </submittedName>
</protein>
<accession>A0A6I3SVL5</accession>
<evidence type="ECO:0000256" key="1">
    <source>
        <dbReference type="SAM" id="Phobius"/>
    </source>
</evidence>
<organism evidence="2 3">
    <name type="scientific">Pseudoduganella buxea</name>
    <dbReference type="NCBI Taxonomy" id="1949069"/>
    <lineage>
        <taxon>Bacteria</taxon>
        <taxon>Pseudomonadati</taxon>
        <taxon>Pseudomonadota</taxon>
        <taxon>Betaproteobacteria</taxon>
        <taxon>Burkholderiales</taxon>
        <taxon>Oxalobacteraceae</taxon>
        <taxon>Telluria group</taxon>
        <taxon>Pseudoduganella</taxon>
    </lineage>
</organism>
<dbReference type="Proteomes" id="UP000430634">
    <property type="component" value="Unassembled WGS sequence"/>
</dbReference>
<proteinExistence type="predicted"/>
<keyword evidence="1" id="KW-1133">Transmembrane helix</keyword>
<dbReference type="AlphaFoldDB" id="A0A6I3SVL5"/>
<gene>
    <name evidence="2" type="ORF">GM672_09885</name>
</gene>
<keyword evidence="1" id="KW-0812">Transmembrane</keyword>
<reference evidence="2 3" key="1">
    <citation type="submission" date="2019-11" db="EMBL/GenBank/DDBJ databases">
        <title>Type strains purchased from KCTC, JCM and DSMZ.</title>
        <authorList>
            <person name="Lu H."/>
        </authorList>
    </citation>
    <scope>NUCLEOTIDE SEQUENCE [LARGE SCALE GENOMIC DNA]</scope>
    <source>
        <strain evidence="2 3">KCTC 52429</strain>
    </source>
</reference>
<dbReference type="EMBL" id="WNKZ01000021">
    <property type="protein sequence ID" value="MTV53039.1"/>
    <property type="molecule type" value="Genomic_DNA"/>
</dbReference>
<evidence type="ECO:0000313" key="3">
    <source>
        <dbReference type="Proteomes" id="UP000430634"/>
    </source>
</evidence>
<keyword evidence="1" id="KW-0472">Membrane</keyword>
<sequence>MQIHNSTNPRRGSAHYFANESGFTDSSSLPRLGAMLAAMRKELIKIALAVSTMLAGLAVLGASGEGALGNVGVGIFLVGSVVLLYAVRDAICAALRLRGRPADPGRVFTHLCAGLMFLLGLGMFTEPRLAGPWRWVMLFMLPAMFYALSFVMDWMGGAMSKGDRANTRVRPRKKP</sequence>